<reference evidence="1" key="1">
    <citation type="submission" date="2019-02" db="EMBL/GenBank/DDBJ databases">
        <authorList>
            <person name="Gruber-Vodicka R. H."/>
            <person name="Seah K. B. B."/>
        </authorList>
    </citation>
    <scope>NUCLEOTIDE SEQUENCE</scope>
    <source>
        <strain evidence="1">BECK_S127</strain>
    </source>
</reference>
<dbReference type="AlphaFoldDB" id="A0A451BN42"/>
<evidence type="ECO:0000313" key="1">
    <source>
        <dbReference type="EMBL" id="VFK79647.1"/>
    </source>
</evidence>
<dbReference type="EMBL" id="CAADHB010000058">
    <property type="protein sequence ID" value="VFK79647.1"/>
    <property type="molecule type" value="Genomic_DNA"/>
</dbReference>
<gene>
    <name evidence="1" type="ORF">BECKSD772D_GA0070982_105818</name>
</gene>
<sequence>MRDVIEVLKHIKKDEVTSRIVTNAYWGKSEKLARSVLQRLKDASLYEFNFSVDDFHQEHIPYETIKVATELAIEYGFPVLLAHKTYPGSKSSLETFEKLLGRKIPIFEDLSPAEKDEHKLCFSTGATIPVGRGAESIDSMSGCLAIKQSINGKAHVKRYCVTSQFNQMEMCPLAVV</sequence>
<accession>A0A451BN42</accession>
<proteinExistence type="predicted"/>
<protein>
    <submittedName>
        <fullName evidence="1">Uncharacterized protein</fullName>
    </submittedName>
</protein>
<name>A0A451BN42_9GAMM</name>
<organism evidence="1">
    <name type="scientific">Candidatus Kentrum sp. SD</name>
    <dbReference type="NCBI Taxonomy" id="2126332"/>
    <lineage>
        <taxon>Bacteria</taxon>
        <taxon>Pseudomonadati</taxon>
        <taxon>Pseudomonadota</taxon>
        <taxon>Gammaproteobacteria</taxon>
        <taxon>Candidatus Kentrum</taxon>
    </lineage>
</organism>